<keyword evidence="1" id="KW-0732">Signal</keyword>
<evidence type="ECO:0000313" key="3">
    <source>
        <dbReference type="Proteomes" id="UP000273500"/>
    </source>
</evidence>
<feature type="chain" id="PRO_5018551125" description="DUF4397 domain-containing protein" evidence="1">
    <location>
        <begin position="32"/>
        <end position="425"/>
    </location>
</feature>
<dbReference type="Proteomes" id="UP000273500">
    <property type="component" value="Unassembled WGS sequence"/>
</dbReference>
<evidence type="ECO:0008006" key="4">
    <source>
        <dbReference type="Google" id="ProtNLM"/>
    </source>
</evidence>
<organism evidence="2 3">
    <name type="scientific">Hymenobacter rigui</name>
    <dbReference type="NCBI Taxonomy" id="334424"/>
    <lineage>
        <taxon>Bacteria</taxon>
        <taxon>Pseudomonadati</taxon>
        <taxon>Bacteroidota</taxon>
        <taxon>Cytophagia</taxon>
        <taxon>Cytophagales</taxon>
        <taxon>Hymenobacteraceae</taxon>
        <taxon>Hymenobacter</taxon>
    </lineage>
</organism>
<dbReference type="RefSeq" id="WP_125422984.1">
    <property type="nucleotide sequence ID" value="NZ_RWIT01000012.1"/>
</dbReference>
<protein>
    <recommendedName>
        <fullName evidence="4">DUF4397 domain-containing protein</fullName>
    </recommendedName>
</protein>
<proteinExistence type="predicted"/>
<evidence type="ECO:0000256" key="1">
    <source>
        <dbReference type="SAM" id="SignalP"/>
    </source>
</evidence>
<dbReference type="AlphaFoldDB" id="A0A3R9V509"/>
<dbReference type="OrthoDB" id="865827at2"/>
<dbReference type="PROSITE" id="PS51257">
    <property type="entry name" value="PROKAR_LIPOPROTEIN"/>
    <property type="match status" value="1"/>
</dbReference>
<sequence length="425" mass="44300">MKQYITSWVTARRGWQPLALAGLLALGLATAGCKKEDFNDYVQLQDNAGFGSISTQGGALATKYAPGETVPVIVAFNQSDNLKDITVFQVINKQDSAVVGTYPASGQLNGTPQLFNQTVPYTVPSTLANKTPVRVDVTLNFADGSKRLRRFTYTAASSPTLKFSATPVTYRNGLSVTQQTSGDILGYSILLNEGGIATVPTGGSTSTLFKNVDSLTYFVQSGTGTARRLGVVRGPSAGAATTVTVNAPVPAGSNGQTLTYSFVAYAQNTSTTLTAAPIAIAAPVSFAATAKTGRVAFGVATPSDSLAFNLRTGLNEPQSGPATNKDLSVSSYTSAGVVLTASNTTRYYKLTPAQVAAGLYNSATVNAIGLLLFQNTTSAELGTVAVNDVYAVRVRGAETMLLRITGIKPSASGSTGRVKFEYRTL</sequence>
<dbReference type="EMBL" id="RWIT01000012">
    <property type="protein sequence ID" value="RSK46837.1"/>
    <property type="molecule type" value="Genomic_DNA"/>
</dbReference>
<gene>
    <name evidence="2" type="ORF">EI291_17480</name>
</gene>
<reference evidence="2 3" key="1">
    <citation type="submission" date="2018-12" db="EMBL/GenBank/DDBJ databases">
        <authorList>
            <person name="Feng G."/>
            <person name="Zhu H."/>
        </authorList>
    </citation>
    <scope>NUCLEOTIDE SEQUENCE [LARGE SCALE GENOMIC DNA]</scope>
    <source>
        <strain evidence="2 3">KCTC 12533</strain>
    </source>
</reference>
<name>A0A3R9V509_9BACT</name>
<comment type="caution">
    <text evidence="2">The sequence shown here is derived from an EMBL/GenBank/DDBJ whole genome shotgun (WGS) entry which is preliminary data.</text>
</comment>
<feature type="signal peptide" evidence="1">
    <location>
        <begin position="1"/>
        <end position="31"/>
    </location>
</feature>
<evidence type="ECO:0000313" key="2">
    <source>
        <dbReference type="EMBL" id="RSK46837.1"/>
    </source>
</evidence>
<keyword evidence="3" id="KW-1185">Reference proteome</keyword>
<accession>A0A3R9V509</accession>